<dbReference type="Proteomes" id="UP000284403">
    <property type="component" value="Unassembled WGS sequence"/>
</dbReference>
<accession>A0A3R7KV00</accession>
<protein>
    <submittedName>
        <fullName evidence="1">Uncharacterized protein</fullName>
    </submittedName>
</protein>
<dbReference type="RefSeq" id="XP_029226978.1">
    <property type="nucleotide sequence ID" value="XM_029372904.1"/>
</dbReference>
<dbReference type="EMBL" id="MKKU01000385">
    <property type="protein sequence ID" value="RNF13932.1"/>
    <property type="molecule type" value="Genomic_DNA"/>
</dbReference>
<keyword evidence="2" id="KW-1185">Reference proteome</keyword>
<evidence type="ECO:0000313" key="2">
    <source>
        <dbReference type="Proteomes" id="UP000284403"/>
    </source>
</evidence>
<proteinExistence type="predicted"/>
<sequence length="112" mass="11890">MRSAWAAPSVFPADSVAPTHTHARTVREGGGGSRAGAQCSCRDVCVRVPHEALRWRAGAWAGVRASSRVLVWGRGTMPTVQCRALHGRDRCGARRLRAIIVCLGAASEGTVN</sequence>
<reference evidence="1 2" key="1">
    <citation type="journal article" date="2018" name="BMC Genomics">
        <title>Genomic comparison of Trypanosoma conorhini and Trypanosoma rangeli to Trypanosoma cruzi strains of high and low virulence.</title>
        <authorList>
            <person name="Bradwell K.R."/>
            <person name="Koparde V.N."/>
            <person name="Matveyev A.V."/>
            <person name="Serrano M.G."/>
            <person name="Alves J.M."/>
            <person name="Parikh H."/>
            <person name="Huang B."/>
            <person name="Lee V."/>
            <person name="Espinosa-Alvarez O."/>
            <person name="Ortiz P.A."/>
            <person name="Costa-Martins A.G."/>
            <person name="Teixeira M.M."/>
            <person name="Buck G.A."/>
        </authorList>
    </citation>
    <scope>NUCLEOTIDE SEQUENCE [LARGE SCALE GENOMIC DNA]</scope>
    <source>
        <strain evidence="1 2">025E</strain>
    </source>
</reference>
<dbReference type="GeneID" id="40319626"/>
<name>A0A3R7KV00_9TRYP</name>
<comment type="caution">
    <text evidence="1">The sequence shown here is derived from an EMBL/GenBank/DDBJ whole genome shotgun (WGS) entry which is preliminary data.</text>
</comment>
<evidence type="ECO:0000313" key="1">
    <source>
        <dbReference type="EMBL" id="RNF13932.1"/>
    </source>
</evidence>
<organism evidence="1 2">
    <name type="scientific">Trypanosoma conorhini</name>
    <dbReference type="NCBI Taxonomy" id="83891"/>
    <lineage>
        <taxon>Eukaryota</taxon>
        <taxon>Discoba</taxon>
        <taxon>Euglenozoa</taxon>
        <taxon>Kinetoplastea</taxon>
        <taxon>Metakinetoplastina</taxon>
        <taxon>Trypanosomatida</taxon>
        <taxon>Trypanosomatidae</taxon>
        <taxon>Trypanosoma</taxon>
    </lineage>
</organism>
<gene>
    <name evidence="1" type="ORF">Tco025E_06015</name>
</gene>
<dbReference type="AlphaFoldDB" id="A0A3R7KV00"/>